<name>A0ABT5R5F5_9GAMM</name>
<reference evidence="5" key="1">
    <citation type="submission" date="2021-12" db="EMBL/GenBank/DDBJ databases">
        <title>Enterovibrio ZSDZ35 sp. nov. and Enterovibrio ZSDZ42 sp. nov., isolated from coastal seawater in Qingdao.</title>
        <authorList>
            <person name="Zhang P."/>
        </authorList>
    </citation>
    <scope>NUCLEOTIDE SEQUENCE</scope>
    <source>
        <strain evidence="5">ZSDZ42</strain>
    </source>
</reference>
<dbReference type="InterPro" id="IPR018060">
    <property type="entry name" value="HTH_AraC"/>
</dbReference>
<dbReference type="Proteomes" id="UP001149400">
    <property type="component" value="Unassembled WGS sequence"/>
</dbReference>
<keyword evidence="6" id="KW-1185">Reference proteome</keyword>
<evidence type="ECO:0000259" key="4">
    <source>
        <dbReference type="PROSITE" id="PS01124"/>
    </source>
</evidence>
<keyword evidence="1" id="KW-0805">Transcription regulation</keyword>
<dbReference type="PANTHER" id="PTHR43280:SF10">
    <property type="entry name" value="REGULATORY PROTEIN POCR"/>
    <property type="match status" value="1"/>
</dbReference>
<feature type="domain" description="HTH araC/xylS-type" evidence="4">
    <location>
        <begin position="182"/>
        <end position="280"/>
    </location>
</feature>
<gene>
    <name evidence="5" type="ORF">LRP50_20475</name>
</gene>
<organism evidence="5 6">
    <name type="scientific">Enterovibrio gelatinilyticus</name>
    <dbReference type="NCBI Taxonomy" id="2899819"/>
    <lineage>
        <taxon>Bacteria</taxon>
        <taxon>Pseudomonadati</taxon>
        <taxon>Pseudomonadota</taxon>
        <taxon>Gammaproteobacteria</taxon>
        <taxon>Vibrionales</taxon>
        <taxon>Vibrionaceae</taxon>
        <taxon>Enterovibrio</taxon>
    </lineage>
</organism>
<protein>
    <submittedName>
        <fullName evidence="5">AraC family transcriptional regulator</fullName>
    </submittedName>
</protein>
<dbReference type="Gene3D" id="1.10.10.60">
    <property type="entry name" value="Homeodomain-like"/>
    <property type="match status" value="2"/>
</dbReference>
<dbReference type="PROSITE" id="PS01124">
    <property type="entry name" value="HTH_ARAC_FAMILY_2"/>
    <property type="match status" value="1"/>
</dbReference>
<dbReference type="SMART" id="SM00342">
    <property type="entry name" value="HTH_ARAC"/>
    <property type="match status" value="1"/>
</dbReference>
<sequence>MSQVFQLLLENLLAERENFNRIWFASDQVTPPPFSYQVNFPRLELVISGEYPNQLENPDKTISEVKLLAGDALFVPPNSWNQPNWDTDCSVLSLLFGKRQLGFSLVSKAKNQPSFYDVQKFSIQTRTGHALDHILSALNTLATEPVRKPMDEHLLHALLSYCQQMLASPVAGTRNRVEDLYQGICIYIQENFHRQITRESIAQRFTMTPNHLSRLFRQQGHMRMADYITWVRIDRAKFMLKRYDFRLNEVATRCGFQDVNYFYRVFKSKTGMTPSEYRGANKAFSETAH</sequence>
<accession>A0ABT5R5F5</accession>
<keyword evidence="3" id="KW-0804">Transcription</keyword>
<dbReference type="PANTHER" id="PTHR43280">
    <property type="entry name" value="ARAC-FAMILY TRANSCRIPTIONAL REGULATOR"/>
    <property type="match status" value="1"/>
</dbReference>
<dbReference type="SUPFAM" id="SSF46689">
    <property type="entry name" value="Homeodomain-like"/>
    <property type="match status" value="2"/>
</dbReference>
<evidence type="ECO:0000256" key="2">
    <source>
        <dbReference type="ARBA" id="ARBA00023125"/>
    </source>
</evidence>
<dbReference type="InterPro" id="IPR018062">
    <property type="entry name" value="HTH_AraC-typ_CS"/>
</dbReference>
<dbReference type="InterPro" id="IPR020449">
    <property type="entry name" value="Tscrpt_reg_AraC-type_HTH"/>
</dbReference>
<dbReference type="PROSITE" id="PS00041">
    <property type="entry name" value="HTH_ARAC_FAMILY_1"/>
    <property type="match status" value="1"/>
</dbReference>
<keyword evidence="2" id="KW-0238">DNA-binding</keyword>
<evidence type="ECO:0000313" key="5">
    <source>
        <dbReference type="EMBL" id="MDD1795508.1"/>
    </source>
</evidence>
<dbReference type="EMBL" id="JAJUBC010000030">
    <property type="protein sequence ID" value="MDD1795508.1"/>
    <property type="molecule type" value="Genomic_DNA"/>
</dbReference>
<dbReference type="Pfam" id="PF12833">
    <property type="entry name" value="HTH_18"/>
    <property type="match status" value="1"/>
</dbReference>
<dbReference type="PRINTS" id="PR00032">
    <property type="entry name" value="HTHARAC"/>
</dbReference>
<proteinExistence type="predicted"/>
<dbReference type="RefSeq" id="WP_274166303.1">
    <property type="nucleotide sequence ID" value="NZ_JAJUBC010000030.1"/>
</dbReference>
<evidence type="ECO:0000256" key="3">
    <source>
        <dbReference type="ARBA" id="ARBA00023163"/>
    </source>
</evidence>
<evidence type="ECO:0000256" key="1">
    <source>
        <dbReference type="ARBA" id="ARBA00023015"/>
    </source>
</evidence>
<comment type="caution">
    <text evidence="5">The sequence shown here is derived from an EMBL/GenBank/DDBJ whole genome shotgun (WGS) entry which is preliminary data.</text>
</comment>
<evidence type="ECO:0000313" key="6">
    <source>
        <dbReference type="Proteomes" id="UP001149400"/>
    </source>
</evidence>
<dbReference type="InterPro" id="IPR009057">
    <property type="entry name" value="Homeodomain-like_sf"/>
</dbReference>